<protein>
    <submittedName>
        <fullName evidence="9">MFS domain-containing protein</fullName>
    </submittedName>
</protein>
<feature type="transmembrane region" description="Helical" evidence="6">
    <location>
        <begin position="170"/>
        <end position="191"/>
    </location>
</feature>
<keyword evidence="3 6" id="KW-0812">Transmembrane</keyword>
<evidence type="ECO:0000256" key="2">
    <source>
        <dbReference type="ARBA" id="ARBA00022448"/>
    </source>
</evidence>
<feature type="transmembrane region" description="Helical" evidence="6">
    <location>
        <begin position="39"/>
        <end position="64"/>
    </location>
</feature>
<feature type="transmembrane region" description="Helical" evidence="6">
    <location>
        <begin position="254"/>
        <end position="276"/>
    </location>
</feature>
<evidence type="ECO:0000259" key="7">
    <source>
        <dbReference type="PROSITE" id="PS50850"/>
    </source>
</evidence>
<dbReference type="WBParaSite" id="HCON_00063450-00002">
    <property type="protein sequence ID" value="HCON_00063450-00002"/>
    <property type="gene ID" value="HCON_00063450"/>
</dbReference>
<feature type="transmembrane region" description="Helical" evidence="6">
    <location>
        <begin position="450"/>
        <end position="470"/>
    </location>
</feature>
<evidence type="ECO:0000313" key="8">
    <source>
        <dbReference type="Proteomes" id="UP000025227"/>
    </source>
</evidence>
<proteinExistence type="predicted"/>
<feature type="transmembrane region" description="Helical" evidence="6">
    <location>
        <begin position="211"/>
        <end position="233"/>
    </location>
</feature>
<evidence type="ECO:0000256" key="1">
    <source>
        <dbReference type="ARBA" id="ARBA00004127"/>
    </source>
</evidence>
<feature type="domain" description="Major facilitator superfamily (MFS) profile" evidence="7">
    <location>
        <begin position="38"/>
        <end position="479"/>
    </location>
</feature>
<keyword evidence="2" id="KW-0813">Transport</keyword>
<comment type="subcellular location">
    <subcellularLocation>
        <location evidence="1">Endomembrane system</location>
        <topology evidence="1">Multi-pass membrane protein</topology>
    </subcellularLocation>
</comment>
<evidence type="ECO:0000256" key="3">
    <source>
        <dbReference type="ARBA" id="ARBA00022692"/>
    </source>
</evidence>
<evidence type="ECO:0000256" key="5">
    <source>
        <dbReference type="ARBA" id="ARBA00023136"/>
    </source>
</evidence>
<dbReference type="Gene3D" id="1.20.1250.20">
    <property type="entry name" value="MFS general substrate transporter like domains"/>
    <property type="match status" value="1"/>
</dbReference>
<feature type="transmembrane region" description="Helical" evidence="6">
    <location>
        <begin position="332"/>
        <end position="352"/>
    </location>
</feature>
<dbReference type="CDD" id="cd17326">
    <property type="entry name" value="MFS_MFSD8"/>
    <property type="match status" value="1"/>
</dbReference>
<dbReference type="OrthoDB" id="370281at2759"/>
<accession>A0A7I4Y8Q0</accession>
<name>A0A7I4Y8Q0_HAECO</name>
<keyword evidence="5 6" id="KW-0472">Membrane</keyword>
<dbReference type="InterPro" id="IPR011701">
    <property type="entry name" value="MFS"/>
</dbReference>
<dbReference type="InterPro" id="IPR020846">
    <property type="entry name" value="MFS_dom"/>
</dbReference>
<dbReference type="InterPro" id="IPR051068">
    <property type="entry name" value="MFS_Domain-Containing_Protein"/>
</dbReference>
<feature type="transmembrane region" description="Helical" evidence="6">
    <location>
        <begin position="387"/>
        <end position="409"/>
    </location>
</feature>
<keyword evidence="8" id="KW-1185">Reference proteome</keyword>
<sequence length="488" mass="53393">MGSSTSLSDTAQENSNSAPIATISKSGKIEHSKTPWPSIYIAGICAFIQAAQFSIFFSSMWPYLRKLNPQIVETEYGYIVAMYSLGQCISAPTFGYWSNRIEQVRIPLLTGFVMMMIGNSIYFSLQFFDPSIVAIVMMIARFTTGSGTGNMALLRAYASTSSLKTDRSRAIACVSGGVATGTLIGPAFQLLFTPLGSDGIYILPFYQLNIYNAPALFALLLNILGFMLIMYAFEESYDVLHSEAAKETAGLPSPCMIAVLVCVITRFVQVFSATTIETLGSPFSMLMFSFNKEEAVAANSAAHLAAGVVGVILYVVFIFFDLSKWVPPRISTICSISIYGGLFLFTLPWPFLPGHVEPAANGSDFGCYTERFTWCNGLTGVSKWVYYPFYVSVFGVAASILNIAVTTLYSEIIGPRRQGTFQGVFQMASSNGRLFAPLITSMLYTKYGPVAPWSLDIILVCIIVVLWTLFRRKMVPLKTRACANACSP</sequence>
<dbReference type="InterPro" id="IPR036259">
    <property type="entry name" value="MFS_trans_sf"/>
</dbReference>
<keyword evidence="4 6" id="KW-1133">Transmembrane helix</keyword>
<feature type="transmembrane region" description="Helical" evidence="6">
    <location>
        <begin position="104"/>
        <end position="125"/>
    </location>
</feature>
<dbReference type="Proteomes" id="UP000025227">
    <property type="component" value="Unplaced"/>
</dbReference>
<organism evidence="8 9">
    <name type="scientific">Haemonchus contortus</name>
    <name type="common">Barber pole worm</name>
    <dbReference type="NCBI Taxonomy" id="6289"/>
    <lineage>
        <taxon>Eukaryota</taxon>
        <taxon>Metazoa</taxon>
        <taxon>Ecdysozoa</taxon>
        <taxon>Nematoda</taxon>
        <taxon>Chromadorea</taxon>
        <taxon>Rhabditida</taxon>
        <taxon>Rhabditina</taxon>
        <taxon>Rhabditomorpha</taxon>
        <taxon>Strongyloidea</taxon>
        <taxon>Trichostrongylidae</taxon>
        <taxon>Haemonchus</taxon>
    </lineage>
</organism>
<dbReference type="PROSITE" id="PS50850">
    <property type="entry name" value="MFS"/>
    <property type="match status" value="1"/>
</dbReference>
<dbReference type="GO" id="GO:0022857">
    <property type="term" value="F:transmembrane transporter activity"/>
    <property type="evidence" value="ECO:0007669"/>
    <property type="project" value="InterPro"/>
</dbReference>
<evidence type="ECO:0000313" key="9">
    <source>
        <dbReference type="WBParaSite" id="HCON_00063450-00002"/>
    </source>
</evidence>
<dbReference type="GO" id="GO:0012505">
    <property type="term" value="C:endomembrane system"/>
    <property type="evidence" value="ECO:0007669"/>
    <property type="project" value="UniProtKB-SubCell"/>
</dbReference>
<feature type="transmembrane region" description="Helical" evidence="6">
    <location>
        <begin position="76"/>
        <end position="97"/>
    </location>
</feature>
<dbReference type="GO" id="GO:0005765">
    <property type="term" value="C:lysosomal membrane"/>
    <property type="evidence" value="ECO:0007669"/>
    <property type="project" value="TreeGrafter"/>
</dbReference>
<feature type="transmembrane region" description="Helical" evidence="6">
    <location>
        <begin position="296"/>
        <end position="320"/>
    </location>
</feature>
<dbReference type="AlphaFoldDB" id="A0A7I4Y8Q0"/>
<feature type="transmembrane region" description="Helical" evidence="6">
    <location>
        <begin position="421"/>
        <end position="444"/>
    </location>
</feature>
<dbReference type="PANTHER" id="PTHR23510:SF3">
    <property type="entry name" value="MAJOR FACILITATOR SUPERFAMILY DOMAIN-CONTAINING PROTEIN 8"/>
    <property type="match status" value="1"/>
</dbReference>
<evidence type="ECO:0000256" key="6">
    <source>
        <dbReference type="SAM" id="Phobius"/>
    </source>
</evidence>
<feature type="transmembrane region" description="Helical" evidence="6">
    <location>
        <begin position="131"/>
        <end position="158"/>
    </location>
</feature>
<dbReference type="Pfam" id="PF07690">
    <property type="entry name" value="MFS_1"/>
    <property type="match status" value="1"/>
</dbReference>
<dbReference type="PANTHER" id="PTHR23510">
    <property type="entry name" value="INNER MEMBRANE TRANSPORT PROTEIN YAJR"/>
    <property type="match status" value="1"/>
</dbReference>
<dbReference type="SUPFAM" id="SSF103473">
    <property type="entry name" value="MFS general substrate transporter"/>
    <property type="match status" value="1"/>
</dbReference>
<evidence type="ECO:0000256" key="4">
    <source>
        <dbReference type="ARBA" id="ARBA00022989"/>
    </source>
</evidence>
<reference evidence="9" key="1">
    <citation type="submission" date="2020-12" db="UniProtKB">
        <authorList>
            <consortium name="WormBaseParasite"/>
        </authorList>
    </citation>
    <scope>IDENTIFICATION</scope>
    <source>
        <strain evidence="9">MHco3</strain>
    </source>
</reference>